<sequence>MPFKLLLCFLLLFQAIDLRAQDGGGLDFEFGSTLYRNSRPAELADNDGLQERLKPFYHGVASGDPLADRVIIWTRVTPEVLDDQSVDVKWVVATDTGLKKVVQSGTFTTSAARDYTVKVDVTGLTPGTTYYYGFTALGANSLTGRTKTTPTGDGVDQLKFGVVSCSNYQAGYFNAYGHLAARNDIDAILHLGDYIYESANPGVEKDSIINERPIDPAIEVVNLFEYRARYSTYRLDTQLMHVHQQHPLIAVWDDHEYANNSYKDGAHGHQQNEGDWQARKAAAKKAYFEWLPIRDPQGGSIYRSLRYGDLVDLIMLDTRIEAREQQIYNVLDPALQSADRTLLGTPQKTWLKDQLRQSTARWKIIGQQVMFSPFNIGWAGLAIDRSYNETESMFLDTWAGYPAERAEMIDFIEEERIDNVVILTGSFHSSVAYEVTEKPVSVTFRSMLGYDSIPRYRPDPSYDATTAAGAVAVEFLTPSITSANFDETVGLSAATQLSNQVNKPLEPLPGVDLGNPNPHMKYADLLSHGYFLLDVGPDRVQADYFYSDILEEGAAERFDTGLTSTHGTHQLVTATAPAAAKRTQDTPAPAEPPRLSTSVVQGSGIRLLSIYPNPVAHRLYVQYGLRVGGETRLRILDASGRTLGVPRVERQGAGLYTYDVEVSALPAGTYFLEISGAGGRVVQPFVRQVGQ</sequence>
<dbReference type="SUPFAM" id="SSF56300">
    <property type="entry name" value="Metallo-dependent phosphatases"/>
    <property type="match status" value="1"/>
</dbReference>
<evidence type="ECO:0000256" key="1">
    <source>
        <dbReference type="SAM" id="MobiDB-lite"/>
    </source>
</evidence>
<organism evidence="6 7">
    <name type="scientific">Neolewinella aquimaris</name>
    <dbReference type="NCBI Taxonomy" id="1835722"/>
    <lineage>
        <taxon>Bacteria</taxon>
        <taxon>Pseudomonadati</taxon>
        <taxon>Bacteroidota</taxon>
        <taxon>Saprospiria</taxon>
        <taxon>Saprospirales</taxon>
        <taxon>Lewinellaceae</taxon>
        <taxon>Neolewinella</taxon>
    </lineage>
</organism>
<dbReference type="AlphaFoldDB" id="A0A840E715"/>
<dbReference type="Pfam" id="PF18962">
    <property type="entry name" value="Por_Secre_tail"/>
    <property type="match status" value="1"/>
</dbReference>
<dbReference type="PANTHER" id="PTHR43606:SF7">
    <property type="entry name" value="PHOSPHATASE, PUTATIVE (AFU_ORTHOLOGUE AFUA_6G08710)-RELATED"/>
    <property type="match status" value="1"/>
</dbReference>
<dbReference type="Gene3D" id="3.60.21.70">
    <property type="entry name" value="PhoD-like phosphatase"/>
    <property type="match status" value="1"/>
</dbReference>
<feature type="domain" description="PhoD-like phosphatase metallophosphatase" evidence="3">
    <location>
        <begin position="160"/>
        <end position="544"/>
    </location>
</feature>
<dbReference type="InterPro" id="IPR052900">
    <property type="entry name" value="Phospholipid_Metab_Enz"/>
</dbReference>
<feature type="domain" description="Phospholipase D N-terminal" evidence="4">
    <location>
        <begin position="58"/>
        <end position="148"/>
    </location>
</feature>
<evidence type="ECO:0000313" key="7">
    <source>
        <dbReference type="Proteomes" id="UP000576209"/>
    </source>
</evidence>
<proteinExistence type="predicted"/>
<dbReference type="CDD" id="cd07389">
    <property type="entry name" value="MPP_PhoD"/>
    <property type="match status" value="1"/>
</dbReference>
<gene>
    <name evidence="6" type="ORF">GGR28_003469</name>
</gene>
<name>A0A840E715_9BACT</name>
<dbReference type="InterPro" id="IPR032093">
    <property type="entry name" value="PhoD_N"/>
</dbReference>
<dbReference type="InterPro" id="IPR038607">
    <property type="entry name" value="PhoD-like_sf"/>
</dbReference>
<dbReference type="EMBL" id="JACIFF010000010">
    <property type="protein sequence ID" value="MBB4080830.1"/>
    <property type="molecule type" value="Genomic_DNA"/>
</dbReference>
<evidence type="ECO:0000313" key="6">
    <source>
        <dbReference type="EMBL" id="MBB4080830.1"/>
    </source>
</evidence>
<dbReference type="EC" id="3.1.3.1" evidence="6"/>
<feature type="signal peptide" evidence="2">
    <location>
        <begin position="1"/>
        <end position="20"/>
    </location>
</feature>
<keyword evidence="7" id="KW-1185">Reference proteome</keyword>
<dbReference type="InterPro" id="IPR029052">
    <property type="entry name" value="Metallo-depent_PP-like"/>
</dbReference>
<keyword evidence="6" id="KW-0378">Hydrolase</keyword>
<accession>A0A840E715</accession>
<dbReference type="Pfam" id="PF09423">
    <property type="entry name" value="PhoD"/>
    <property type="match status" value="1"/>
</dbReference>
<dbReference type="GO" id="GO:0004035">
    <property type="term" value="F:alkaline phosphatase activity"/>
    <property type="evidence" value="ECO:0007669"/>
    <property type="project" value="UniProtKB-EC"/>
</dbReference>
<dbReference type="InterPro" id="IPR026444">
    <property type="entry name" value="Secre_tail"/>
</dbReference>
<dbReference type="RefSeq" id="WP_183497060.1">
    <property type="nucleotide sequence ID" value="NZ_JACIFF010000010.1"/>
</dbReference>
<protein>
    <submittedName>
        <fullName evidence="6">Alkaline phosphatase D</fullName>
        <ecNumber evidence="6">3.1.3.1</ecNumber>
    </submittedName>
</protein>
<evidence type="ECO:0000256" key="2">
    <source>
        <dbReference type="SAM" id="SignalP"/>
    </source>
</evidence>
<comment type="caution">
    <text evidence="6">The sequence shown here is derived from an EMBL/GenBank/DDBJ whole genome shotgun (WGS) entry which is preliminary data.</text>
</comment>
<feature type="domain" description="Secretion system C-terminal sorting" evidence="5">
    <location>
        <begin position="610"/>
        <end position="682"/>
    </location>
</feature>
<dbReference type="Proteomes" id="UP000576209">
    <property type="component" value="Unassembled WGS sequence"/>
</dbReference>
<dbReference type="PANTHER" id="PTHR43606">
    <property type="entry name" value="PHOSPHATASE, PUTATIVE (AFU_ORTHOLOGUE AFUA_6G08710)-RELATED"/>
    <property type="match status" value="1"/>
</dbReference>
<dbReference type="Gene3D" id="2.60.40.380">
    <property type="entry name" value="Purple acid phosphatase-like, N-terminal"/>
    <property type="match status" value="1"/>
</dbReference>
<dbReference type="Pfam" id="PF16655">
    <property type="entry name" value="PhoD_N"/>
    <property type="match status" value="1"/>
</dbReference>
<dbReference type="InterPro" id="IPR018946">
    <property type="entry name" value="PhoD-like_MPP"/>
</dbReference>
<dbReference type="NCBIfam" id="TIGR04183">
    <property type="entry name" value="Por_Secre_tail"/>
    <property type="match status" value="1"/>
</dbReference>
<reference evidence="6 7" key="1">
    <citation type="submission" date="2020-08" db="EMBL/GenBank/DDBJ databases">
        <title>Genomic Encyclopedia of Type Strains, Phase IV (KMG-IV): sequencing the most valuable type-strain genomes for metagenomic binning, comparative biology and taxonomic classification.</title>
        <authorList>
            <person name="Goeker M."/>
        </authorList>
    </citation>
    <scope>NUCLEOTIDE SEQUENCE [LARGE SCALE GENOMIC DNA]</scope>
    <source>
        <strain evidence="6 7">DSM 105137</strain>
    </source>
</reference>
<feature type="chain" id="PRO_5032374320" evidence="2">
    <location>
        <begin position="21"/>
        <end position="691"/>
    </location>
</feature>
<feature type="region of interest" description="Disordered" evidence="1">
    <location>
        <begin position="578"/>
        <end position="597"/>
    </location>
</feature>
<evidence type="ECO:0000259" key="4">
    <source>
        <dbReference type="Pfam" id="PF16655"/>
    </source>
</evidence>
<keyword evidence="2" id="KW-0732">Signal</keyword>
<evidence type="ECO:0000259" key="3">
    <source>
        <dbReference type="Pfam" id="PF09423"/>
    </source>
</evidence>
<evidence type="ECO:0000259" key="5">
    <source>
        <dbReference type="Pfam" id="PF18962"/>
    </source>
</evidence>